<dbReference type="Gene3D" id="3.40.50.12780">
    <property type="entry name" value="N-terminal domain of ligase-like"/>
    <property type="match status" value="1"/>
</dbReference>
<sequence length="530" mass="58649">MTDVQDRVADLTDRLAEAAVTGMTQAVWADVQPDKVQIFEPSGRTRTFKQVNDNANRLVRLMRNAGLKAGDAVALLCSNRAEFVEVLSACQRAGFRITPVNWHLKADEVSYIVSDCEAKALFAEARYPAGKVAGDESTQLLLKVAIDGDVEGFLNYDEALAPLDPSNITDPSLGNQMMYTSGTTGRPKGVYRPNPVVPTATASSTRADYNRDEHVQMCAGPAYHAAPLAFDVRASMANGVPLVFIDKWDSELVLKTIAEKKVTHMHLVPIMFQRLLALPDEVKKKYDVSHVKYIIHGAAPCPPEVKKAMIEWFGPIIHEYYAGSEGGAGFFITAEEWLKKPGSVGKRPQLLQVRILDDEGKDCPTGVPGTIYHQLPPGGGFQYFKDPEKTAKSRVGDFFTLGDVGYFDEDDYLFLTGRDAETIISGGVNIYPQEIDNELVKHPAVDDVCCVGVPNEEWGEEVKALVQLREGFTPSEELKQEILQFARQTLAGYKIPKTLDFVDELPRSPAGKIQRKKVREPFWAGRTRQI</sequence>
<feature type="domain" description="AMP-binding enzyme C-terminal" evidence="5">
    <location>
        <begin position="434"/>
        <end position="512"/>
    </location>
</feature>
<dbReference type="RefSeq" id="WP_377282373.1">
    <property type="nucleotide sequence ID" value="NZ_JBHRSI010000006.1"/>
</dbReference>
<organism evidence="6 7">
    <name type="scientific">Phenylobacterium terrae</name>
    <dbReference type="NCBI Taxonomy" id="2665495"/>
    <lineage>
        <taxon>Bacteria</taxon>
        <taxon>Pseudomonadati</taxon>
        <taxon>Pseudomonadota</taxon>
        <taxon>Alphaproteobacteria</taxon>
        <taxon>Caulobacterales</taxon>
        <taxon>Caulobacteraceae</taxon>
        <taxon>Phenylobacterium</taxon>
    </lineage>
</organism>
<reference evidence="7" key="1">
    <citation type="journal article" date="2019" name="Int. J. Syst. Evol. Microbiol.">
        <title>The Global Catalogue of Microorganisms (GCM) 10K type strain sequencing project: providing services to taxonomists for standard genome sequencing and annotation.</title>
        <authorList>
            <consortium name="The Broad Institute Genomics Platform"/>
            <consortium name="The Broad Institute Genome Sequencing Center for Infectious Disease"/>
            <person name="Wu L."/>
            <person name="Ma J."/>
        </authorList>
    </citation>
    <scope>NUCLEOTIDE SEQUENCE [LARGE SCALE GENOMIC DNA]</scope>
    <source>
        <strain evidence="7">DFY28</strain>
    </source>
</reference>
<keyword evidence="7" id="KW-1185">Reference proteome</keyword>
<dbReference type="InterPro" id="IPR020845">
    <property type="entry name" value="AMP-binding_CS"/>
</dbReference>
<dbReference type="Pfam" id="PF13193">
    <property type="entry name" value="AMP-binding_C"/>
    <property type="match status" value="1"/>
</dbReference>
<dbReference type="Pfam" id="PF00501">
    <property type="entry name" value="AMP-binding"/>
    <property type="match status" value="1"/>
</dbReference>
<evidence type="ECO:0000256" key="2">
    <source>
        <dbReference type="ARBA" id="ARBA00022598"/>
    </source>
</evidence>
<dbReference type="EMBL" id="JBHUEY010000001">
    <property type="protein sequence ID" value="MFD1782699.1"/>
    <property type="molecule type" value="Genomic_DNA"/>
</dbReference>
<evidence type="ECO:0000259" key="5">
    <source>
        <dbReference type="Pfam" id="PF13193"/>
    </source>
</evidence>
<feature type="region of interest" description="Disordered" evidence="3">
    <location>
        <begin position="184"/>
        <end position="205"/>
    </location>
</feature>
<dbReference type="PROSITE" id="PS00455">
    <property type="entry name" value="AMP_BINDING"/>
    <property type="match status" value="1"/>
</dbReference>
<evidence type="ECO:0000313" key="6">
    <source>
        <dbReference type="EMBL" id="MFD1782699.1"/>
    </source>
</evidence>
<dbReference type="InterPro" id="IPR000873">
    <property type="entry name" value="AMP-dep_synth/lig_dom"/>
</dbReference>
<comment type="similarity">
    <text evidence="1">Belongs to the ATP-dependent AMP-binding enzyme family.</text>
</comment>
<evidence type="ECO:0000259" key="4">
    <source>
        <dbReference type="Pfam" id="PF00501"/>
    </source>
</evidence>
<dbReference type="SUPFAM" id="SSF56801">
    <property type="entry name" value="Acetyl-CoA synthetase-like"/>
    <property type="match status" value="1"/>
</dbReference>
<dbReference type="Gene3D" id="3.30.300.30">
    <property type="match status" value="1"/>
</dbReference>
<keyword evidence="2" id="KW-0436">Ligase</keyword>
<gene>
    <name evidence="6" type="ORF">ACFSC0_04780</name>
</gene>
<comment type="caution">
    <text evidence="6">The sequence shown here is derived from an EMBL/GenBank/DDBJ whole genome shotgun (WGS) entry which is preliminary data.</text>
</comment>
<dbReference type="InterPro" id="IPR025110">
    <property type="entry name" value="AMP-bd_C"/>
</dbReference>
<protein>
    <submittedName>
        <fullName evidence="6">AMP-binding protein</fullName>
    </submittedName>
</protein>
<dbReference type="InterPro" id="IPR045851">
    <property type="entry name" value="AMP-bd_C_sf"/>
</dbReference>
<name>A0ABW4MXJ1_9CAUL</name>
<dbReference type="PANTHER" id="PTHR43201">
    <property type="entry name" value="ACYL-COA SYNTHETASE"/>
    <property type="match status" value="1"/>
</dbReference>
<feature type="domain" description="AMP-dependent synthetase/ligase" evidence="4">
    <location>
        <begin position="28"/>
        <end position="372"/>
    </location>
</feature>
<dbReference type="Proteomes" id="UP001597237">
    <property type="component" value="Unassembled WGS sequence"/>
</dbReference>
<evidence type="ECO:0000313" key="7">
    <source>
        <dbReference type="Proteomes" id="UP001597237"/>
    </source>
</evidence>
<dbReference type="PANTHER" id="PTHR43201:SF5">
    <property type="entry name" value="MEDIUM-CHAIN ACYL-COA LIGASE ACSF2, MITOCHONDRIAL"/>
    <property type="match status" value="1"/>
</dbReference>
<accession>A0ABW4MXJ1</accession>
<proteinExistence type="inferred from homology"/>
<evidence type="ECO:0000256" key="1">
    <source>
        <dbReference type="ARBA" id="ARBA00006432"/>
    </source>
</evidence>
<evidence type="ECO:0000256" key="3">
    <source>
        <dbReference type="SAM" id="MobiDB-lite"/>
    </source>
</evidence>
<dbReference type="InterPro" id="IPR042099">
    <property type="entry name" value="ANL_N_sf"/>
</dbReference>